<dbReference type="GO" id="GO:0000209">
    <property type="term" value="P:protein polyubiquitination"/>
    <property type="evidence" value="ECO:0007669"/>
    <property type="project" value="InterPro"/>
</dbReference>
<dbReference type="Proteomes" id="UP001429100">
    <property type="component" value="Unassembled WGS sequence"/>
</dbReference>
<dbReference type="Gene3D" id="3.90.1750.10">
    <property type="entry name" value="Hect, E3 ligase catalytic domains"/>
    <property type="match status" value="1"/>
</dbReference>
<keyword evidence="9" id="KW-1185">Reference proteome</keyword>
<dbReference type="InterPro" id="IPR000569">
    <property type="entry name" value="HECT_dom"/>
</dbReference>
<feature type="active site" description="Glycyl thioester intermediate" evidence="5">
    <location>
        <position position="765"/>
    </location>
</feature>
<dbReference type="VEuPathDB" id="CryptoDB:CHUDEA6_2490"/>
<dbReference type="OrthoDB" id="409931at2759"/>
<keyword evidence="3" id="KW-0808">Transferase</keyword>
<dbReference type="SMART" id="SM00119">
    <property type="entry name" value="HECTc"/>
    <property type="match status" value="1"/>
</dbReference>
<dbReference type="Pfam" id="PF00632">
    <property type="entry name" value="HECT"/>
    <property type="match status" value="1"/>
</dbReference>
<dbReference type="PANTHER" id="PTHR45700:SF8">
    <property type="entry name" value="HECT-TYPE E3 UBIQUITIN TRANSFERASE"/>
    <property type="match status" value="1"/>
</dbReference>
<dbReference type="VEuPathDB" id="CryptoDB:GY17_00000254"/>
<feature type="domain" description="HECT" evidence="6">
    <location>
        <begin position="468"/>
        <end position="797"/>
    </location>
</feature>
<dbReference type="PANTHER" id="PTHR45700">
    <property type="entry name" value="UBIQUITIN-PROTEIN LIGASE E3C"/>
    <property type="match status" value="1"/>
</dbReference>
<evidence type="ECO:0000256" key="3">
    <source>
        <dbReference type="ARBA" id="ARBA00022679"/>
    </source>
</evidence>
<gene>
    <name evidence="7" type="ORF">CHUDEA6_2490</name>
    <name evidence="8" type="ORF">GY17_00000254</name>
</gene>
<dbReference type="EMBL" id="LN877952">
    <property type="protein sequence ID" value="CUV06674.1"/>
    <property type="molecule type" value="Genomic_DNA"/>
</dbReference>
<evidence type="ECO:0000256" key="2">
    <source>
        <dbReference type="ARBA" id="ARBA00012485"/>
    </source>
</evidence>
<protein>
    <recommendedName>
        <fullName evidence="2">HECT-type E3 ubiquitin transferase</fullName>
        <ecNumber evidence="2">2.3.2.26</ecNumber>
    </recommendedName>
</protein>
<evidence type="ECO:0000313" key="9">
    <source>
        <dbReference type="Proteomes" id="UP001429100"/>
    </source>
</evidence>
<evidence type="ECO:0000259" key="6">
    <source>
        <dbReference type="PROSITE" id="PS50237"/>
    </source>
</evidence>
<dbReference type="AlphaFoldDB" id="A0A0S4TGU3"/>
<dbReference type="GO" id="GO:0061630">
    <property type="term" value="F:ubiquitin protein ligase activity"/>
    <property type="evidence" value="ECO:0007669"/>
    <property type="project" value="UniProtKB-EC"/>
</dbReference>
<reference evidence="8 9" key="1">
    <citation type="submission" date="2014-11" db="EMBL/GenBank/DDBJ databases">
        <title>Comparative genomic analysis of Cryptosporidium hominis reveals occurrence of genetic recombination in virulent subtypes.</title>
        <authorList>
            <person name="Guo Y."/>
            <person name="Tang K."/>
            <person name="Frace M."/>
            <person name="Li N."/>
            <person name="Roellig D.M."/>
            <person name="Sammons S."/>
            <person name="Knipe K."/>
            <person name="Rowe L."/>
            <person name="Feng Y."/>
            <person name="Xiao L."/>
        </authorList>
    </citation>
    <scope>NUCLEOTIDE SEQUENCE [LARGE SCALE GENOMIC DNA]</scope>
    <source>
        <strain evidence="8">30976</strain>
    </source>
</reference>
<dbReference type="EMBL" id="JTAI01000007">
    <property type="protein sequence ID" value="PPS97788.1"/>
    <property type="molecule type" value="Genomic_DNA"/>
</dbReference>
<dbReference type="InterPro" id="IPR044611">
    <property type="entry name" value="E3A/B/C-like"/>
</dbReference>
<dbReference type="VEuPathDB" id="CryptoDB:Chro.60288"/>
<dbReference type="Proteomes" id="UP000199752">
    <property type="component" value="Chromosome 6"/>
</dbReference>
<dbReference type="Gene3D" id="3.30.2410.10">
    <property type="entry name" value="Hect, E3 ligase catalytic domain"/>
    <property type="match status" value="1"/>
</dbReference>
<evidence type="ECO:0000256" key="5">
    <source>
        <dbReference type="PROSITE-ProRule" id="PRU00104"/>
    </source>
</evidence>
<dbReference type="EC" id="2.3.2.26" evidence="2"/>
<reference evidence="8 9" key="3">
    <citation type="submission" date="2017-10" db="EMBL/GenBank/DDBJ databases">
        <title>Consistent, comparative and evidence-based genome annotation and re-annotation for the closely-related species, Cryptosporidium parvum, C. hominis and C. tyzzeri.</title>
        <authorList>
            <person name="Baptista R.P."/>
            <person name="Li Y."/>
            <person name="Sateriale A."/>
            <person name="Striepen B."/>
            <person name="Kissinger J.C."/>
        </authorList>
    </citation>
    <scope>NUCLEOTIDE SEQUENCE [LARGE SCALE GENOMIC DNA]</scope>
    <source>
        <strain evidence="8">30976</strain>
    </source>
</reference>
<dbReference type="VEuPathDB" id="CryptoDB:ChTU502y2012_406g0945"/>
<dbReference type="FunFam" id="3.30.2410.10:FF:000003">
    <property type="entry name" value="probable E3 ubiquitin-protein ligase HERC4 isoform X1"/>
    <property type="match status" value="1"/>
</dbReference>
<organism evidence="7">
    <name type="scientific">Cryptosporidium hominis</name>
    <dbReference type="NCBI Taxonomy" id="237895"/>
    <lineage>
        <taxon>Eukaryota</taxon>
        <taxon>Sar</taxon>
        <taxon>Alveolata</taxon>
        <taxon>Apicomplexa</taxon>
        <taxon>Conoidasida</taxon>
        <taxon>Coccidia</taxon>
        <taxon>Eucoccidiorida</taxon>
        <taxon>Eimeriorina</taxon>
        <taxon>Cryptosporidiidae</taxon>
        <taxon>Cryptosporidium</taxon>
    </lineage>
</organism>
<sequence length="797" mass="91440">MELCDDSSVLFKILFERCFQEYLLLCCDPTESAANAINLANELARKCSTKDEKQLLIFDLEGLYMMIEKYNLCDRILGSYRRLRNIKNCINDLKEINYSLEQCKQVLAKHNMSVIDIVGIYSDYYILNKLFLIEEGDDFEIKIDIAHLKMFTDWIELMSRECFELTILKNGINNEPISNIISLAQSNVIEMIRNNFNVTSEVTQHSDEKVGNRIIKPFQIRFILVLLQGNILEHGFGGFSALRSTLNLISLFHNNIQEVLKNWFIKLPLEYLEQAVSTLQQMISVRFYELYDDHNYENLDIIRFPFRNIASSSIKSLKPAFLNDLRISSNLLRILFDANKERGIITINFDFSNNNRLDISLFTNEAINSAKALLQYELRQWFLSNPPSNDTEFGLLKNAYLLEPSIKAQALQQDSLMQQRLELQSSISQALGSVESLFNPTQALIQPFLVLKVHRDSIVNDSMEQLVIQSNLKKQLKVSFVGEEGVDEGGVQKEFFQLLVQEIFNIDFGMFIYYEDTRLFWFNMASLESNGEFELIGIVLALAIYNGIILDVHFPLAVYKKLLGYKVDIGDLYEIQPEVANSLLSLLSIKSDSEMEQLCLTFSATINNFGVMAEVPIAPEEFDPSEPVTICNVHRYVELYLDWFLNKSIESQFRAFYNGFQSVCGGRTLELFSPEELVLVICGSSDFNIDSLIEASQYQDGYTKDSTTVVMFWEIVKKLDLKLQKKLLFFVTGSDRVPMKGLGELGFVIGRHGPDSDLLPTAHTCFNFLLIPDYQNKEKLERLLLIALEHSKGFGLK</sequence>
<reference evidence="7" key="2">
    <citation type="submission" date="2015-08" db="EMBL/GenBank/DDBJ databases">
        <authorList>
            <person name="Babu N.S."/>
            <person name="Beckwith C.J."/>
            <person name="Beseler K.G."/>
            <person name="Brison A."/>
            <person name="Carone J.V."/>
            <person name="Caskin T.P."/>
            <person name="Diamond M."/>
            <person name="Durham M.E."/>
            <person name="Foxe J.M."/>
            <person name="Go M."/>
            <person name="Henderson B.A."/>
            <person name="Jones I.B."/>
            <person name="McGettigan J.A."/>
            <person name="Micheletti S.J."/>
            <person name="Nasrallah M.E."/>
            <person name="Ortiz D."/>
            <person name="Piller C.R."/>
            <person name="Privatt S.R."/>
            <person name="Schneider S.L."/>
            <person name="Sharp S."/>
            <person name="Smith T.C."/>
            <person name="Stanton J.D."/>
            <person name="Ullery H.E."/>
            <person name="Wilson R.J."/>
            <person name="Serrano M.G."/>
            <person name="Buck G."/>
            <person name="Lee V."/>
            <person name="Wang Y."/>
            <person name="Carvalho R."/>
            <person name="Voegtly L."/>
            <person name="Shi R."/>
            <person name="Duckworth R."/>
            <person name="Johnson A."/>
            <person name="Loviza R."/>
            <person name="Walstead R."/>
            <person name="Shah Z."/>
            <person name="Kiflezghi M."/>
            <person name="Wade K."/>
            <person name="Ball S.L."/>
            <person name="Bradley K.W."/>
            <person name="Asai D.J."/>
            <person name="Bowman C.A."/>
            <person name="Russell D.A."/>
            <person name="Pope W.H."/>
            <person name="Jacobs-Sera D."/>
            <person name="Hendrix R.W."/>
            <person name="Hatfull G.F."/>
        </authorList>
    </citation>
    <scope>NUCLEOTIDE SEQUENCE [LARGE SCALE GENOMIC DNA]</scope>
</reference>
<dbReference type="CDD" id="cd00078">
    <property type="entry name" value="HECTc"/>
    <property type="match status" value="1"/>
</dbReference>
<evidence type="ECO:0000256" key="4">
    <source>
        <dbReference type="ARBA" id="ARBA00022786"/>
    </source>
</evidence>
<evidence type="ECO:0000256" key="1">
    <source>
        <dbReference type="ARBA" id="ARBA00000885"/>
    </source>
</evidence>
<accession>A0A0S4TGU3</accession>
<dbReference type="PROSITE" id="PS50237">
    <property type="entry name" value="HECT"/>
    <property type="match status" value="1"/>
</dbReference>
<proteinExistence type="predicted"/>
<dbReference type="InterPro" id="IPR035983">
    <property type="entry name" value="Hect_E3_ubiquitin_ligase"/>
</dbReference>
<name>A0A0S4TGU3_CRYHO</name>
<dbReference type="SUPFAM" id="SSF56204">
    <property type="entry name" value="Hect, E3 ligase catalytic domain"/>
    <property type="match status" value="1"/>
</dbReference>
<dbReference type="Gene3D" id="3.30.2160.10">
    <property type="entry name" value="Hect, E3 ligase catalytic domain"/>
    <property type="match status" value="1"/>
</dbReference>
<comment type="catalytic activity">
    <reaction evidence="1">
        <text>S-ubiquitinyl-[E2 ubiquitin-conjugating enzyme]-L-cysteine + [acceptor protein]-L-lysine = [E2 ubiquitin-conjugating enzyme]-L-cysteine + N(6)-ubiquitinyl-[acceptor protein]-L-lysine.</text>
        <dbReference type="EC" id="2.3.2.26"/>
    </reaction>
</comment>
<evidence type="ECO:0000313" key="8">
    <source>
        <dbReference type="EMBL" id="PPS97788.1"/>
    </source>
</evidence>
<keyword evidence="4 5" id="KW-0833">Ubl conjugation pathway</keyword>
<evidence type="ECO:0000313" key="7">
    <source>
        <dbReference type="EMBL" id="CUV06674.1"/>
    </source>
</evidence>